<accession>A0A9P6AXW2</accession>
<proteinExistence type="predicted"/>
<comment type="caution">
    <text evidence="1">The sequence shown here is derived from an EMBL/GenBank/DDBJ whole genome shotgun (WGS) entry which is preliminary data.</text>
</comment>
<dbReference type="EMBL" id="MU128969">
    <property type="protein sequence ID" value="KAF9513722.1"/>
    <property type="molecule type" value="Genomic_DNA"/>
</dbReference>
<dbReference type="Proteomes" id="UP000886523">
    <property type="component" value="Unassembled WGS sequence"/>
</dbReference>
<reference evidence="1" key="1">
    <citation type="journal article" date="2020" name="Nat. Commun.">
        <title>Large-scale genome sequencing of mycorrhizal fungi provides insights into the early evolution of symbiotic traits.</title>
        <authorList>
            <person name="Miyauchi S."/>
            <person name="Kiss E."/>
            <person name="Kuo A."/>
            <person name="Drula E."/>
            <person name="Kohler A."/>
            <person name="Sanchez-Garcia M."/>
            <person name="Morin E."/>
            <person name="Andreopoulos B."/>
            <person name="Barry K.W."/>
            <person name="Bonito G."/>
            <person name="Buee M."/>
            <person name="Carver A."/>
            <person name="Chen C."/>
            <person name="Cichocki N."/>
            <person name="Clum A."/>
            <person name="Culley D."/>
            <person name="Crous P.W."/>
            <person name="Fauchery L."/>
            <person name="Girlanda M."/>
            <person name="Hayes R.D."/>
            <person name="Keri Z."/>
            <person name="LaButti K."/>
            <person name="Lipzen A."/>
            <person name="Lombard V."/>
            <person name="Magnuson J."/>
            <person name="Maillard F."/>
            <person name="Murat C."/>
            <person name="Nolan M."/>
            <person name="Ohm R.A."/>
            <person name="Pangilinan J."/>
            <person name="Pereira M.F."/>
            <person name="Perotto S."/>
            <person name="Peter M."/>
            <person name="Pfister S."/>
            <person name="Riley R."/>
            <person name="Sitrit Y."/>
            <person name="Stielow J.B."/>
            <person name="Szollosi G."/>
            <person name="Zifcakova L."/>
            <person name="Stursova M."/>
            <person name="Spatafora J.W."/>
            <person name="Tedersoo L."/>
            <person name="Vaario L.M."/>
            <person name="Yamada A."/>
            <person name="Yan M."/>
            <person name="Wang P."/>
            <person name="Xu J."/>
            <person name="Bruns T."/>
            <person name="Baldrian P."/>
            <person name="Vilgalys R."/>
            <person name="Dunand C."/>
            <person name="Henrissat B."/>
            <person name="Grigoriev I.V."/>
            <person name="Hibbett D."/>
            <person name="Nagy L.G."/>
            <person name="Martin F.M."/>
        </authorList>
    </citation>
    <scope>NUCLEOTIDE SEQUENCE</scope>
    <source>
        <strain evidence="1">UP504</strain>
    </source>
</reference>
<evidence type="ECO:0000313" key="2">
    <source>
        <dbReference type="Proteomes" id="UP000886523"/>
    </source>
</evidence>
<dbReference type="AlphaFoldDB" id="A0A9P6AXW2"/>
<organism evidence="1 2">
    <name type="scientific">Hydnum rufescens UP504</name>
    <dbReference type="NCBI Taxonomy" id="1448309"/>
    <lineage>
        <taxon>Eukaryota</taxon>
        <taxon>Fungi</taxon>
        <taxon>Dikarya</taxon>
        <taxon>Basidiomycota</taxon>
        <taxon>Agaricomycotina</taxon>
        <taxon>Agaricomycetes</taxon>
        <taxon>Cantharellales</taxon>
        <taxon>Hydnaceae</taxon>
        <taxon>Hydnum</taxon>
    </lineage>
</organism>
<keyword evidence="2" id="KW-1185">Reference proteome</keyword>
<name>A0A9P6AXW2_9AGAM</name>
<protein>
    <submittedName>
        <fullName evidence="1">Uncharacterized protein</fullName>
    </submittedName>
</protein>
<evidence type="ECO:0000313" key="1">
    <source>
        <dbReference type="EMBL" id="KAF9513722.1"/>
    </source>
</evidence>
<sequence length="105" mass="11501">MPGYSLRVFAVSALLREISLVSFRKPLRAKEGNRNAKHRGKAAYALLLLLLHRIGFISCRLSSQVISPTLILAHPALSRGDMVVSLRVDPPYCAISQDLAAMETA</sequence>
<gene>
    <name evidence="1" type="ORF">BS47DRAFT_1393113</name>
</gene>